<name>A0A0F9AA87_9ZZZZ</name>
<dbReference type="EMBL" id="LAZR01047055">
    <property type="protein sequence ID" value="KKK95110.1"/>
    <property type="molecule type" value="Genomic_DNA"/>
</dbReference>
<sequence length="171" mass="19181">MSQWTHVAGIIRIDSMGAAIVRGPDKEKNNKIKEAVAKALGNTFNFESSEEDWNRGSAPAGSEGSLQYSVSSNSDGDEHALSWGYISIWGDLRDFGSEDVPSLTDWFQKSLERLLKPEGFEDPAFMSNNDKAEYMLSSFMIRDAVLGIHVEYSPRIVLVWDDEKKKVNMIQ</sequence>
<protein>
    <submittedName>
        <fullName evidence="2">Uncharacterized protein</fullName>
    </submittedName>
</protein>
<gene>
    <name evidence="2" type="ORF">LCGC14_2676090</name>
</gene>
<comment type="caution">
    <text evidence="2">The sequence shown here is derived from an EMBL/GenBank/DDBJ whole genome shotgun (WGS) entry which is preliminary data.</text>
</comment>
<feature type="compositionally biased region" description="Polar residues" evidence="1">
    <location>
        <begin position="64"/>
        <end position="74"/>
    </location>
</feature>
<dbReference type="AlphaFoldDB" id="A0A0F9AA87"/>
<organism evidence="2">
    <name type="scientific">marine sediment metagenome</name>
    <dbReference type="NCBI Taxonomy" id="412755"/>
    <lineage>
        <taxon>unclassified sequences</taxon>
        <taxon>metagenomes</taxon>
        <taxon>ecological metagenomes</taxon>
    </lineage>
</organism>
<proteinExistence type="predicted"/>
<evidence type="ECO:0000313" key="2">
    <source>
        <dbReference type="EMBL" id="KKK95110.1"/>
    </source>
</evidence>
<accession>A0A0F9AA87</accession>
<feature type="region of interest" description="Disordered" evidence="1">
    <location>
        <begin position="49"/>
        <end position="76"/>
    </location>
</feature>
<reference evidence="2" key="1">
    <citation type="journal article" date="2015" name="Nature">
        <title>Complex archaea that bridge the gap between prokaryotes and eukaryotes.</title>
        <authorList>
            <person name="Spang A."/>
            <person name="Saw J.H."/>
            <person name="Jorgensen S.L."/>
            <person name="Zaremba-Niedzwiedzka K."/>
            <person name="Martijn J."/>
            <person name="Lind A.E."/>
            <person name="van Eijk R."/>
            <person name="Schleper C."/>
            <person name="Guy L."/>
            <person name="Ettema T.J."/>
        </authorList>
    </citation>
    <scope>NUCLEOTIDE SEQUENCE</scope>
</reference>
<evidence type="ECO:0000256" key="1">
    <source>
        <dbReference type="SAM" id="MobiDB-lite"/>
    </source>
</evidence>